<reference evidence="2 3" key="1">
    <citation type="submission" date="2018-10" db="EMBL/GenBank/DDBJ databases">
        <title>Lactobacillus sp. R7 and Lactobacillus sp. R19 isolated from fermented mustard green product of Taiwan.</title>
        <authorList>
            <person name="Lin S.-T."/>
        </authorList>
    </citation>
    <scope>NUCLEOTIDE SEQUENCE [LARGE SCALE GENOMIC DNA]</scope>
    <source>
        <strain evidence="2 3">BCRC 81127</strain>
    </source>
</reference>
<accession>A0A4Z0JGC7</accession>
<evidence type="ECO:0000313" key="2">
    <source>
        <dbReference type="EMBL" id="TGD21768.1"/>
    </source>
</evidence>
<feature type="domain" description="EC042-2821-like Restriction Endonuclease-like" evidence="1">
    <location>
        <begin position="11"/>
        <end position="66"/>
    </location>
</feature>
<dbReference type="Proteomes" id="UP000298021">
    <property type="component" value="Unassembled WGS sequence"/>
</dbReference>
<evidence type="ECO:0000259" key="1">
    <source>
        <dbReference type="Pfam" id="PF18740"/>
    </source>
</evidence>
<dbReference type="InterPro" id="IPR049530">
    <property type="entry name" value="EC042_2821"/>
</dbReference>
<organism evidence="2 3">
    <name type="scientific">Companilactobacillus suantsaicola</name>
    <dbReference type="NCBI Taxonomy" id="2487723"/>
    <lineage>
        <taxon>Bacteria</taxon>
        <taxon>Bacillati</taxon>
        <taxon>Bacillota</taxon>
        <taxon>Bacilli</taxon>
        <taxon>Lactobacillales</taxon>
        <taxon>Lactobacillaceae</taxon>
        <taxon>Companilactobacillus</taxon>
    </lineage>
</organism>
<sequence length="72" mass="8935">MILYQKASQKMRGFLWFKFQIFFCKQNDKFTYHIKVGNRFCYSQQLIDFIFNELKKDPEYIILNLKKALKKR</sequence>
<dbReference type="Pfam" id="PF18740">
    <property type="entry name" value="EC042_2821"/>
    <property type="match status" value="1"/>
</dbReference>
<proteinExistence type="predicted"/>
<protein>
    <recommendedName>
        <fullName evidence="1">EC042-2821-like Restriction Endonuclease-like domain-containing protein</fullName>
    </recommendedName>
</protein>
<comment type="caution">
    <text evidence="2">The sequence shown here is derived from an EMBL/GenBank/DDBJ whole genome shotgun (WGS) entry which is preliminary data.</text>
</comment>
<dbReference type="EMBL" id="RKLY01000032">
    <property type="protein sequence ID" value="TGD21768.1"/>
    <property type="molecule type" value="Genomic_DNA"/>
</dbReference>
<keyword evidence="3" id="KW-1185">Reference proteome</keyword>
<gene>
    <name evidence="2" type="ORF">EGT49_10490</name>
</gene>
<name>A0A4Z0JGC7_9LACO</name>
<dbReference type="RefSeq" id="WP_218960997.1">
    <property type="nucleotide sequence ID" value="NZ_RKLY01000032.1"/>
</dbReference>
<evidence type="ECO:0000313" key="3">
    <source>
        <dbReference type="Proteomes" id="UP000298021"/>
    </source>
</evidence>
<dbReference type="AlphaFoldDB" id="A0A4Z0JGC7"/>